<dbReference type="EMBL" id="JAURTK010000003">
    <property type="protein sequence ID" value="MDP9647859.1"/>
    <property type="molecule type" value="Genomic_DNA"/>
</dbReference>
<dbReference type="Proteomes" id="UP001229486">
    <property type="component" value="Unassembled WGS sequence"/>
</dbReference>
<protein>
    <submittedName>
        <fullName evidence="1">Uncharacterized protein</fullName>
    </submittedName>
</protein>
<reference evidence="1" key="1">
    <citation type="submission" date="2023-07" db="EMBL/GenBank/DDBJ databases">
        <title>Sorghum-associated microbial communities from plants grown in Nebraska, USA.</title>
        <authorList>
            <person name="Schachtman D."/>
        </authorList>
    </citation>
    <scope>NUCLEOTIDE SEQUENCE</scope>
    <source>
        <strain evidence="1">DS1061</strain>
    </source>
</reference>
<evidence type="ECO:0000313" key="2">
    <source>
        <dbReference type="Proteomes" id="UP001229486"/>
    </source>
</evidence>
<comment type="caution">
    <text evidence="1">The sequence shown here is derived from an EMBL/GenBank/DDBJ whole genome shotgun (WGS) entry which is preliminary data.</text>
</comment>
<accession>A0AB73IDI4</accession>
<dbReference type="AlphaFoldDB" id="A0AB73IDI4"/>
<sequence length="52" mass="5851">MIETEPYAAHLETIAQFVERAQRSAFAGAVLQYVIDRAKPEQSSATQLLEDR</sequence>
<name>A0AB73IDI4_9BURK</name>
<gene>
    <name evidence="1" type="ORF">J2793_003305</name>
</gene>
<evidence type="ECO:0000313" key="1">
    <source>
        <dbReference type="EMBL" id="MDP9647859.1"/>
    </source>
</evidence>
<proteinExistence type="predicted"/>
<organism evidence="1 2">
    <name type="scientific">Paraburkholderia caledonica</name>
    <dbReference type="NCBI Taxonomy" id="134536"/>
    <lineage>
        <taxon>Bacteria</taxon>
        <taxon>Pseudomonadati</taxon>
        <taxon>Pseudomonadota</taxon>
        <taxon>Betaproteobacteria</taxon>
        <taxon>Burkholderiales</taxon>
        <taxon>Burkholderiaceae</taxon>
        <taxon>Paraburkholderia</taxon>
    </lineage>
</organism>